<evidence type="ECO:0000313" key="1">
    <source>
        <dbReference type="EMBL" id="KAF7150500.1"/>
    </source>
</evidence>
<proteinExistence type="predicted"/>
<organism evidence="1 2">
    <name type="scientific">Rhododendron simsii</name>
    <name type="common">Sims's rhododendron</name>
    <dbReference type="NCBI Taxonomy" id="118357"/>
    <lineage>
        <taxon>Eukaryota</taxon>
        <taxon>Viridiplantae</taxon>
        <taxon>Streptophyta</taxon>
        <taxon>Embryophyta</taxon>
        <taxon>Tracheophyta</taxon>
        <taxon>Spermatophyta</taxon>
        <taxon>Magnoliopsida</taxon>
        <taxon>eudicotyledons</taxon>
        <taxon>Gunneridae</taxon>
        <taxon>Pentapetalae</taxon>
        <taxon>asterids</taxon>
        <taxon>Ericales</taxon>
        <taxon>Ericaceae</taxon>
        <taxon>Ericoideae</taxon>
        <taxon>Rhodoreae</taxon>
        <taxon>Rhododendron</taxon>
    </lineage>
</organism>
<keyword evidence="2" id="KW-1185">Reference proteome</keyword>
<dbReference type="AlphaFoldDB" id="A0A834HDT7"/>
<reference evidence="1" key="1">
    <citation type="submission" date="2019-11" db="EMBL/GenBank/DDBJ databases">
        <authorList>
            <person name="Liu Y."/>
            <person name="Hou J."/>
            <person name="Li T.-Q."/>
            <person name="Guan C.-H."/>
            <person name="Wu X."/>
            <person name="Wu H.-Z."/>
            <person name="Ling F."/>
            <person name="Zhang R."/>
            <person name="Shi X.-G."/>
            <person name="Ren J.-P."/>
            <person name="Chen E.-F."/>
            <person name="Sun J.-M."/>
        </authorList>
    </citation>
    <scope>NUCLEOTIDE SEQUENCE</scope>
    <source>
        <strain evidence="1">Adult_tree_wgs_1</strain>
        <tissue evidence="1">Leaves</tissue>
    </source>
</reference>
<dbReference type="EMBL" id="WJXA01000002">
    <property type="protein sequence ID" value="KAF7150500.1"/>
    <property type="molecule type" value="Genomic_DNA"/>
</dbReference>
<dbReference type="Proteomes" id="UP000626092">
    <property type="component" value="Unassembled WGS sequence"/>
</dbReference>
<evidence type="ECO:0000313" key="2">
    <source>
        <dbReference type="Proteomes" id="UP000626092"/>
    </source>
</evidence>
<comment type="caution">
    <text evidence="1">The sequence shown here is derived from an EMBL/GenBank/DDBJ whole genome shotgun (WGS) entry which is preliminary data.</text>
</comment>
<dbReference type="OrthoDB" id="1913225at2759"/>
<accession>A0A834HDT7</accession>
<protein>
    <submittedName>
        <fullName evidence="1">Uncharacterized protein</fullName>
    </submittedName>
</protein>
<name>A0A834HDT7_RHOSS</name>
<gene>
    <name evidence="1" type="ORF">RHSIM_Rhsim02G0254900</name>
</gene>
<sequence>MILVAILAEMLEEYTMLLGRVLEHMFHEGYWWVGAAKGGRKKEEVVVTAHRKGKWTWAAAGWNEAVGGCR</sequence>